<evidence type="ECO:0000313" key="6">
    <source>
        <dbReference type="Proteomes" id="UP000317355"/>
    </source>
</evidence>
<keyword evidence="1 3" id="KW-0853">WD repeat</keyword>
<evidence type="ECO:0000259" key="4">
    <source>
        <dbReference type="Pfam" id="PF12894"/>
    </source>
</evidence>
<dbReference type="PANTHER" id="PTHR19848">
    <property type="entry name" value="WD40 REPEAT PROTEIN"/>
    <property type="match status" value="1"/>
</dbReference>
<organism evidence="5 6">
    <name type="scientific">Sedimenticola thiotaurini</name>
    <dbReference type="NCBI Taxonomy" id="1543721"/>
    <lineage>
        <taxon>Bacteria</taxon>
        <taxon>Pseudomonadati</taxon>
        <taxon>Pseudomonadota</taxon>
        <taxon>Gammaproteobacteria</taxon>
        <taxon>Chromatiales</taxon>
        <taxon>Sedimenticolaceae</taxon>
        <taxon>Sedimenticola</taxon>
    </lineage>
</organism>
<dbReference type="EMBL" id="VMRY01000017">
    <property type="protein sequence ID" value="TVT56861.1"/>
    <property type="molecule type" value="Genomic_DNA"/>
</dbReference>
<feature type="repeat" description="WD" evidence="3">
    <location>
        <begin position="40"/>
        <end position="81"/>
    </location>
</feature>
<dbReference type="CDD" id="cd00200">
    <property type="entry name" value="WD40"/>
    <property type="match status" value="1"/>
</dbReference>
<keyword evidence="2" id="KW-0677">Repeat</keyword>
<dbReference type="InterPro" id="IPR015943">
    <property type="entry name" value="WD40/YVTN_repeat-like_dom_sf"/>
</dbReference>
<name>A0A558D790_9GAMM</name>
<dbReference type="PANTHER" id="PTHR19848:SF8">
    <property type="entry name" value="F-BOX AND WD REPEAT DOMAIN CONTAINING 7"/>
    <property type="match status" value="1"/>
</dbReference>
<sequence>MELMGGVQSRFKQIVVPLLILFLSGCAGLEPAQPPDTNIPATHLFGVTRLAFNPSGHLIASGGYKGDVAIWNVPKGELIDRFQWHQDSVRGLVWIDGRYLASAGEEGRVVITNLTAGTAQRKIETLPGLTALAFLPATKLLVTGYADGAIRVFSYPSLQPVKQLKLDAEVVALAVDHAGRQLAVSTEDEHVLMLDQDLEQSIELQQPSRTALELRFSPDDRTLVAGAWYELFYWDLSSGRIRAQETEHWGAITSLDYRPQGDQLITLGRHTDANLRLIDSASGSVKRRLQGHRLCGAAVRFSPDGRYVASGSDDESIRFYDLNKPYVPQRVGDSW</sequence>
<dbReference type="Pfam" id="PF12894">
    <property type="entry name" value="ANAPC4_WD40"/>
    <property type="match status" value="1"/>
</dbReference>
<accession>A0A558D790</accession>
<reference evidence="5 6" key="1">
    <citation type="submission" date="2019-07" db="EMBL/GenBank/DDBJ databases">
        <title>The pathways for chlorine oxyanion respiration interact through the shared metabolite chlorate.</title>
        <authorList>
            <person name="Barnum T.P."/>
            <person name="Cheng Y."/>
            <person name="Hill K.A."/>
            <person name="Lucas L.N."/>
            <person name="Carlson H.K."/>
            <person name="Coates J.D."/>
        </authorList>
    </citation>
    <scope>NUCLEOTIDE SEQUENCE [LARGE SCALE GENOMIC DNA]</scope>
    <source>
        <strain evidence="5">BK-3</strain>
    </source>
</reference>
<evidence type="ECO:0000256" key="3">
    <source>
        <dbReference type="PROSITE-ProRule" id="PRU00221"/>
    </source>
</evidence>
<dbReference type="PROSITE" id="PS50294">
    <property type="entry name" value="WD_REPEATS_REGION"/>
    <property type="match status" value="2"/>
</dbReference>
<dbReference type="AlphaFoldDB" id="A0A558D790"/>
<evidence type="ECO:0000256" key="1">
    <source>
        <dbReference type="ARBA" id="ARBA00022574"/>
    </source>
</evidence>
<evidence type="ECO:0000256" key="2">
    <source>
        <dbReference type="ARBA" id="ARBA00022737"/>
    </source>
</evidence>
<protein>
    <submittedName>
        <fullName evidence="5">WD40 repeat domain-containing protein</fullName>
    </submittedName>
</protein>
<evidence type="ECO:0000313" key="5">
    <source>
        <dbReference type="EMBL" id="TVT56861.1"/>
    </source>
</evidence>
<dbReference type="SUPFAM" id="SSF50998">
    <property type="entry name" value="Quinoprotein alcohol dehydrogenase-like"/>
    <property type="match status" value="1"/>
</dbReference>
<dbReference type="Proteomes" id="UP000317355">
    <property type="component" value="Unassembled WGS sequence"/>
</dbReference>
<feature type="domain" description="Anaphase-promoting complex subunit 4-like WD40" evidence="4">
    <location>
        <begin position="47"/>
        <end position="95"/>
    </location>
</feature>
<dbReference type="InterPro" id="IPR001680">
    <property type="entry name" value="WD40_rpt"/>
</dbReference>
<dbReference type="Pfam" id="PF00400">
    <property type="entry name" value="WD40"/>
    <property type="match status" value="2"/>
</dbReference>
<dbReference type="Gene3D" id="2.130.10.10">
    <property type="entry name" value="YVTN repeat-like/Quinoprotein amine dehydrogenase"/>
    <property type="match status" value="3"/>
</dbReference>
<dbReference type="InterPro" id="IPR011047">
    <property type="entry name" value="Quinoprotein_ADH-like_sf"/>
</dbReference>
<dbReference type="SMART" id="SM00320">
    <property type="entry name" value="WD40"/>
    <property type="match status" value="6"/>
</dbReference>
<feature type="repeat" description="WD" evidence="3">
    <location>
        <begin position="289"/>
        <end position="323"/>
    </location>
</feature>
<dbReference type="InterPro" id="IPR024977">
    <property type="entry name" value="Apc4-like_WD40_dom"/>
</dbReference>
<dbReference type="PROSITE" id="PS50082">
    <property type="entry name" value="WD_REPEATS_2"/>
    <property type="match status" value="2"/>
</dbReference>
<proteinExistence type="predicted"/>
<gene>
    <name evidence="5" type="ORF">FHK82_06515</name>
</gene>
<comment type="caution">
    <text evidence="5">The sequence shown here is derived from an EMBL/GenBank/DDBJ whole genome shotgun (WGS) entry which is preliminary data.</text>
</comment>